<sequence length="243" mass="28685">MDNENRVKQFEQIVGLVANSMRDASFDSRTKQTFLASALMCTIFENACSCLQLIKIYHYSMVPVLMRNLFEARIDFKNILKDSEYRKIMMAAYARQESTFFKGEAPDNPLYSAVIDTDWYKRRKRRSEEMDEKYKDILNNKEHLIKSRLEKAGDGGLYNTFYNWFCRESHNNIDALISRHIEEIDGRFQMVLFNDADSLRFFRVIGGILVESAEEYFKHIGQEEERIDQARVLYEELLLIKST</sequence>
<dbReference type="RefSeq" id="WP_371385712.1">
    <property type="nucleotide sequence ID" value="NZ_JBGLYH010000010.1"/>
</dbReference>
<comment type="caution">
    <text evidence="1">The sequence shown here is derived from an EMBL/GenBank/DDBJ whole genome shotgun (WGS) entry which is preliminary data.</text>
</comment>
<dbReference type="InterPro" id="IPR043733">
    <property type="entry name" value="DUF5677"/>
</dbReference>
<dbReference type="Proteomes" id="UP001568698">
    <property type="component" value="Unassembled WGS sequence"/>
</dbReference>
<reference evidence="1 2" key="1">
    <citation type="submission" date="2024-08" db="EMBL/GenBank/DDBJ databases">
        <title>Sulfate-reducing bacteria isolated from formation water of the oil field in Kazakhstan and description of Pseudodesulfovibrio sp.</title>
        <authorList>
            <person name="Bidzhieva S.K."/>
            <person name="Tourova T.P."/>
            <person name="Grouzdev D.S."/>
            <person name="Beletsky A.V."/>
            <person name="Sokolova D.S."/>
            <person name="Samigullina S.R."/>
            <person name="Poltaraus A.B."/>
            <person name="Avtukh A.N."/>
            <person name="Tereshina V.M."/>
            <person name="Zhaparov N.S."/>
            <person name="Mardanov A.V."/>
            <person name="Nazina T.N."/>
        </authorList>
    </citation>
    <scope>NUCLEOTIDE SEQUENCE [LARGE SCALE GENOMIC DNA]</scope>
    <source>
        <strain evidence="1 2">9FUS</strain>
    </source>
</reference>
<protein>
    <submittedName>
        <fullName evidence="1">DUF5677 domain-containing protein</fullName>
    </submittedName>
</protein>
<gene>
    <name evidence="1" type="ORF">AB6M95_05380</name>
</gene>
<evidence type="ECO:0000313" key="2">
    <source>
        <dbReference type="Proteomes" id="UP001568698"/>
    </source>
</evidence>
<keyword evidence="2" id="KW-1185">Reference proteome</keyword>
<accession>A0ABV4JZM8</accession>
<evidence type="ECO:0000313" key="1">
    <source>
        <dbReference type="EMBL" id="MEZ7196172.1"/>
    </source>
</evidence>
<dbReference type="EMBL" id="JBGLYH010000010">
    <property type="protein sequence ID" value="MEZ7196172.1"/>
    <property type="molecule type" value="Genomic_DNA"/>
</dbReference>
<organism evidence="1 2">
    <name type="scientific">Pseudodesulfovibrio karagichevae</name>
    <dbReference type="NCBI Taxonomy" id="3239305"/>
    <lineage>
        <taxon>Bacteria</taxon>
        <taxon>Pseudomonadati</taxon>
        <taxon>Thermodesulfobacteriota</taxon>
        <taxon>Desulfovibrionia</taxon>
        <taxon>Desulfovibrionales</taxon>
        <taxon>Desulfovibrionaceae</taxon>
    </lineage>
</organism>
<proteinExistence type="predicted"/>
<name>A0ABV4JZM8_9BACT</name>
<dbReference type="Pfam" id="PF18928">
    <property type="entry name" value="DUF5677"/>
    <property type="match status" value="1"/>
</dbReference>